<evidence type="ECO:0000256" key="7">
    <source>
        <dbReference type="SAM" id="SignalP"/>
    </source>
</evidence>
<feature type="domain" description="GRF-type" evidence="8">
    <location>
        <begin position="32"/>
        <end position="77"/>
    </location>
</feature>
<protein>
    <recommendedName>
        <fullName evidence="8">GRF-type domain-containing protein</fullName>
    </recommendedName>
</protein>
<proteinExistence type="predicted"/>
<evidence type="ECO:0000256" key="5">
    <source>
        <dbReference type="SAM" id="Coils"/>
    </source>
</evidence>
<keyword evidence="7" id="KW-0732">Signal</keyword>
<keyword evidence="3" id="KW-0862">Zinc</keyword>
<sequence>MARSVFVKLMLAMTQSSSSSTIDKKKEKVVVCNCNIEAKVLQAWTVDNPGRRFYTCEGRRVSNGYQTCNFFRWYDVEKPHGWQHTALLGARDVMRQQREEISNLQNQVRELILENVRNGGAVRLENESSGQTPPDSDLNCEACEALRGEILVLNERSMVYRNVLITLAVGFTVVVCVFMGIMKW</sequence>
<dbReference type="InterPro" id="IPR010666">
    <property type="entry name" value="Znf_GRF"/>
</dbReference>
<feature type="signal peptide" evidence="7">
    <location>
        <begin position="1"/>
        <end position="19"/>
    </location>
</feature>
<evidence type="ECO:0000259" key="8">
    <source>
        <dbReference type="PROSITE" id="PS51999"/>
    </source>
</evidence>
<keyword evidence="6" id="KW-1133">Transmembrane helix</keyword>
<evidence type="ECO:0000256" key="1">
    <source>
        <dbReference type="ARBA" id="ARBA00022723"/>
    </source>
</evidence>
<dbReference type="PROSITE" id="PS51999">
    <property type="entry name" value="ZF_GRF"/>
    <property type="match status" value="1"/>
</dbReference>
<feature type="coiled-coil region" evidence="5">
    <location>
        <begin position="87"/>
        <end position="114"/>
    </location>
</feature>
<dbReference type="EMBL" id="KZ864954">
    <property type="protein sequence ID" value="RIA04945.1"/>
    <property type="molecule type" value="Genomic_DNA"/>
</dbReference>
<dbReference type="Pfam" id="PF06839">
    <property type="entry name" value="Zn_ribbon_GRF"/>
    <property type="match status" value="1"/>
</dbReference>
<keyword evidence="1" id="KW-0479">Metal-binding</keyword>
<gene>
    <name evidence="9" type="ORF">BRARA_K00774</name>
</gene>
<feature type="transmembrane region" description="Helical" evidence="6">
    <location>
        <begin position="163"/>
        <end position="182"/>
    </location>
</feature>
<dbReference type="AlphaFoldDB" id="A0A397L5F8"/>
<keyword evidence="5" id="KW-0175">Coiled coil</keyword>
<reference evidence="9" key="1">
    <citation type="submission" date="2018-06" db="EMBL/GenBank/DDBJ databases">
        <title>WGS assembly of Brassica rapa FPsc.</title>
        <authorList>
            <person name="Bowman J."/>
            <person name="Kohchi T."/>
            <person name="Yamato K."/>
            <person name="Jenkins J."/>
            <person name="Shu S."/>
            <person name="Ishizaki K."/>
            <person name="Yamaoka S."/>
            <person name="Nishihama R."/>
            <person name="Nakamura Y."/>
            <person name="Berger F."/>
            <person name="Adam C."/>
            <person name="Aki S."/>
            <person name="Althoff F."/>
            <person name="Araki T."/>
            <person name="Arteaga-Vazquez M."/>
            <person name="Balasubrmanian S."/>
            <person name="Bauer D."/>
            <person name="Boehm C."/>
            <person name="Briginshaw L."/>
            <person name="Caballero-Perez J."/>
            <person name="Catarino B."/>
            <person name="Chen F."/>
            <person name="Chiyoda S."/>
            <person name="Chovatia M."/>
            <person name="Davies K."/>
            <person name="Delmans M."/>
            <person name="Demura T."/>
            <person name="Dierschke T."/>
            <person name="Dolan L."/>
            <person name="Dorantes-Acosta A."/>
            <person name="Eklund D."/>
            <person name="Florent S."/>
            <person name="Flores-Sandoval E."/>
            <person name="Fujiyama A."/>
            <person name="Fukuzawa H."/>
            <person name="Galik B."/>
            <person name="Grimanelli D."/>
            <person name="Grimwood J."/>
            <person name="Grossniklaus U."/>
            <person name="Hamada T."/>
            <person name="Haseloff J."/>
            <person name="Hetherington A."/>
            <person name="Higo A."/>
            <person name="Hirakawa Y."/>
            <person name="Hundley H."/>
            <person name="Ikeda Y."/>
            <person name="Inoue K."/>
            <person name="Inoue S."/>
            <person name="Ishida S."/>
            <person name="Jia Q."/>
            <person name="Kakita M."/>
            <person name="Kanazawa T."/>
            <person name="Kawai Y."/>
            <person name="Kawashima T."/>
            <person name="Kennedy M."/>
            <person name="Kinose K."/>
            <person name="Kinoshita T."/>
            <person name="Kohara Y."/>
            <person name="Koide E."/>
            <person name="Komatsu K."/>
            <person name="Kopischke S."/>
            <person name="Kubo M."/>
            <person name="Kyozuka J."/>
            <person name="Lagercrantz U."/>
            <person name="Lin S."/>
            <person name="Lindquist E."/>
            <person name="Lipzen A."/>
            <person name="Lu C."/>
            <person name="Luna E."/>
            <person name="Martienssen R."/>
            <person name="Minamino N."/>
            <person name="Mizutani M."/>
            <person name="Mizutani M."/>
            <person name="Mochizuki N."/>
            <person name="Monte I."/>
            <person name="Mosher R."/>
            <person name="Nagasaki H."/>
            <person name="Nakagami H."/>
            <person name="Naramoto S."/>
            <person name="Nishitani K."/>
            <person name="Ohtani M."/>
            <person name="Okamoto T."/>
            <person name="Okumura M."/>
            <person name="Phillips J."/>
            <person name="Pollak B."/>
            <person name="Reinders A."/>
            <person name="Roevekamp M."/>
            <person name="Sano R."/>
            <person name="Sawa S."/>
            <person name="Schmid M."/>
            <person name="Shirakawa M."/>
            <person name="Solano R."/>
            <person name="Spunde A."/>
            <person name="Suetsugu N."/>
            <person name="Sugano S."/>
            <person name="Sugiyama A."/>
            <person name="Sun R."/>
            <person name="Suzuki Y."/>
            <person name="Takenaka M."/>
            <person name="Takezawa D."/>
            <person name="Tomogane H."/>
            <person name="Tsuzuki M."/>
            <person name="Ueda T."/>
            <person name="Umeda M."/>
            <person name="Ward J."/>
            <person name="Watanabe Y."/>
            <person name="Yazaki K."/>
            <person name="Yokoyama R."/>
            <person name="Yoshitake Y."/>
            <person name="Yotsui I."/>
            <person name="Zachgo S."/>
            <person name="Schmutz J."/>
        </authorList>
    </citation>
    <scope>NUCLEOTIDE SEQUENCE [LARGE SCALE GENOMIC DNA]</scope>
</reference>
<organism evidence="9">
    <name type="scientific">Brassica campestris</name>
    <name type="common">Field mustard</name>
    <dbReference type="NCBI Taxonomy" id="3711"/>
    <lineage>
        <taxon>Eukaryota</taxon>
        <taxon>Viridiplantae</taxon>
        <taxon>Streptophyta</taxon>
        <taxon>Embryophyta</taxon>
        <taxon>Tracheophyta</taxon>
        <taxon>Spermatophyta</taxon>
        <taxon>Magnoliopsida</taxon>
        <taxon>eudicotyledons</taxon>
        <taxon>Gunneridae</taxon>
        <taxon>Pentapetalae</taxon>
        <taxon>rosids</taxon>
        <taxon>malvids</taxon>
        <taxon>Brassicales</taxon>
        <taxon>Brassicaceae</taxon>
        <taxon>Brassiceae</taxon>
        <taxon>Brassica</taxon>
    </lineage>
</organism>
<dbReference type="GO" id="GO:0008270">
    <property type="term" value="F:zinc ion binding"/>
    <property type="evidence" value="ECO:0007669"/>
    <property type="project" value="UniProtKB-KW"/>
</dbReference>
<name>A0A397L5F8_BRACM</name>
<evidence type="ECO:0000256" key="4">
    <source>
        <dbReference type="PROSITE-ProRule" id="PRU01343"/>
    </source>
</evidence>
<keyword evidence="6" id="KW-0472">Membrane</keyword>
<feature type="chain" id="PRO_5017254098" description="GRF-type domain-containing protein" evidence="7">
    <location>
        <begin position="20"/>
        <end position="184"/>
    </location>
</feature>
<dbReference type="Proteomes" id="UP000264353">
    <property type="component" value="Unassembled WGS sequence"/>
</dbReference>
<dbReference type="Pfam" id="PF25464">
    <property type="entry name" value="DUF7900"/>
    <property type="match status" value="1"/>
</dbReference>
<keyword evidence="2 4" id="KW-0863">Zinc-finger</keyword>
<dbReference type="PANTHER" id="PTHR33248">
    <property type="entry name" value="ZINC ION-BINDING PROTEIN"/>
    <property type="match status" value="1"/>
</dbReference>
<evidence type="ECO:0000256" key="3">
    <source>
        <dbReference type="ARBA" id="ARBA00022833"/>
    </source>
</evidence>
<dbReference type="InterPro" id="IPR057222">
    <property type="entry name" value="DUF7900"/>
</dbReference>
<keyword evidence="6" id="KW-0812">Transmembrane</keyword>
<evidence type="ECO:0000256" key="6">
    <source>
        <dbReference type="SAM" id="Phobius"/>
    </source>
</evidence>
<evidence type="ECO:0000256" key="2">
    <source>
        <dbReference type="ARBA" id="ARBA00022771"/>
    </source>
</evidence>
<evidence type="ECO:0000313" key="9">
    <source>
        <dbReference type="EMBL" id="RIA04945.1"/>
    </source>
</evidence>
<accession>A0A397L5F8</accession>